<dbReference type="AlphaFoldDB" id="A0A4C1YRH3"/>
<dbReference type="EMBL" id="BGZK01001345">
    <property type="protein sequence ID" value="GBP77760.1"/>
    <property type="molecule type" value="Genomic_DNA"/>
</dbReference>
<gene>
    <name evidence="1" type="ORF">EVAR_98453_1</name>
</gene>
<evidence type="ECO:0000313" key="1">
    <source>
        <dbReference type="EMBL" id="GBP77760.1"/>
    </source>
</evidence>
<comment type="caution">
    <text evidence="1">The sequence shown here is derived from an EMBL/GenBank/DDBJ whole genome shotgun (WGS) entry which is preliminary data.</text>
</comment>
<accession>A0A4C1YRH3</accession>
<organism evidence="1 2">
    <name type="scientific">Eumeta variegata</name>
    <name type="common">Bagworm moth</name>
    <name type="synonym">Eumeta japonica</name>
    <dbReference type="NCBI Taxonomy" id="151549"/>
    <lineage>
        <taxon>Eukaryota</taxon>
        <taxon>Metazoa</taxon>
        <taxon>Ecdysozoa</taxon>
        <taxon>Arthropoda</taxon>
        <taxon>Hexapoda</taxon>
        <taxon>Insecta</taxon>
        <taxon>Pterygota</taxon>
        <taxon>Neoptera</taxon>
        <taxon>Endopterygota</taxon>
        <taxon>Lepidoptera</taxon>
        <taxon>Glossata</taxon>
        <taxon>Ditrysia</taxon>
        <taxon>Tineoidea</taxon>
        <taxon>Psychidae</taxon>
        <taxon>Oiketicinae</taxon>
        <taxon>Eumeta</taxon>
    </lineage>
</organism>
<sequence>MSKPLEEREKFWVDVRDILVKCDRNERTVILGEDKSMIDFIIVDDRLRSKVVGTRVYCDLNIGTDHFLVDPNVKDEYLEQLKDSLCEVKQYECLEFDELCKVTNSVLVDEAKKSARRIFSKAFTCECTVTDDNVTATEYMINDGNESKITMDEIMKALKPMTVGKAVGYDTSFVRDAEGRWRYSCKTAVPAL</sequence>
<proteinExistence type="predicted"/>
<protein>
    <submittedName>
        <fullName evidence="1">Uncharacterized protein</fullName>
    </submittedName>
</protein>
<name>A0A4C1YRH3_EUMVA</name>
<dbReference type="Proteomes" id="UP000299102">
    <property type="component" value="Unassembled WGS sequence"/>
</dbReference>
<evidence type="ECO:0000313" key="2">
    <source>
        <dbReference type="Proteomes" id="UP000299102"/>
    </source>
</evidence>
<keyword evidence="2" id="KW-1185">Reference proteome</keyword>
<reference evidence="1 2" key="1">
    <citation type="journal article" date="2019" name="Commun. Biol.">
        <title>The bagworm genome reveals a unique fibroin gene that provides high tensile strength.</title>
        <authorList>
            <person name="Kono N."/>
            <person name="Nakamura H."/>
            <person name="Ohtoshi R."/>
            <person name="Tomita M."/>
            <person name="Numata K."/>
            <person name="Arakawa K."/>
        </authorList>
    </citation>
    <scope>NUCLEOTIDE SEQUENCE [LARGE SCALE GENOMIC DNA]</scope>
</reference>
<dbReference type="OrthoDB" id="6782199at2759"/>